<reference evidence="2 3" key="1">
    <citation type="journal article" date="2006" name="Nat. Biotechnol.">
        <title>Genome sequence of the ubiquitous hydrocarbon-degrading marine bacterium Alcanivorax borkumensis.</title>
        <authorList>
            <person name="Schneiker S."/>
            <person name="Martins dos Santos V.A.P."/>
            <person name="Bartels D."/>
            <person name="Bekel T."/>
            <person name="Brecht M."/>
            <person name="Buhrmester J."/>
            <person name="Chernikova T.N."/>
            <person name="Denaro R."/>
            <person name="Ferrer M."/>
            <person name="Gertler C."/>
            <person name="Goesmann A."/>
            <person name="Golyshina O.V."/>
            <person name="Kaminski F."/>
            <person name="Khachane A.N."/>
            <person name="Lang S."/>
            <person name="Linke B."/>
            <person name="McHardy A.C."/>
            <person name="Meyer F."/>
            <person name="Nechitaylo T."/>
            <person name="Puehler A."/>
            <person name="Regenhardt D."/>
            <person name="Rupp O."/>
            <person name="Sabirova J.S."/>
            <person name="Selbitschka W."/>
            <person name="Yakimov M.M."/>
            <person name="Timmis K.N."/>
            <person name="Vorhoelter F.-J."/>
            <person name="Weidner S."/>
            <person name="Kaiser O."/>
            <person name="Golyshin P.N."/>
        </authorList>
    </citation>
    <scope>NUCLEOTIDE SEQUENCE [LARGE SCALE GENOMIC DNA]</scope>
    <source>
        <strain evidence="3">ATCC 700651 / DSM 11573 / NCIMB 13689 / SK2</strain>
    </source>
</reference>
<dbReference type="Pfam" id="PF05751">
    <property type="entry name" value="FixH"/>
    <property type="match status" value="1"/>
</dbReference>
<dbReference type="AlphaFoldDB" id="Q0VPV4"/>
<protein>
    <recommendedName>
        <fullName evidence="4">FixH family protein</fullName>
    </recommendedName>
</protein>
<organism evidence="2 3">
    <name type="scientific">Alcanivorax borkumensis (strain ATCC 700651 / DSM 11573 / NCIMB 13689 / SK2)</name>
    <dbReference type="NCBI Taxonomy" id="393595"/>
    <lineage>
        <taxon>Bacteria</taxon>
        <taxon>Pseudomonadati</taxon>
        <taxon>Pseudomonadota</taxon>
        <taxon>Gammaproteobacteria</taxon>
        <taxon>Oceanospirillales</taxon>
        <taxon>Alcanivoracaceae</taxon>
        <taxon>Alcanivorax</taxon>
    </lineage>
</organism>
<evidence type="ECO:0000313" key="2">
    <source>
        <dbReference type="EMBL" id="CAL16794.1"/>
    </source>
</evidence>
<dbReference type="eggNOG" id="COG3198">
    <property type="taxonomic scope" value="Bacteria"/>
</dbReference>
<gene>
    <name evidence="2" type="ordered locus">ABO_1346</name>
</gene>
<evidence type="ECO:0008006" key="4">
    <source>
        <dbReference type="Google" id="ProtNLM"/>
    </source>
</evidence>
<dbReference type="EMBL" id="AM286690">
    <property type="protein sequence ID" value="CAL16794.1"/>
    <property type="molecule type" value="Genomic_DNA"/>
</dbReference>
<evidence type="ECO:0000256" key="1">
    <source>
        <dbReference type="SAM" id="Phobius"/>
    </source>
</evidence>
<dbReference type="HOGENOM" id="CLU_100979_1_0_6"/>
<feature type="transmembrane region" description="Helical" evidence="1">
    <location>
        <begin position="20"/>
        <end position="42"/>
    </location>
</feature>
<proteinExistence type="predicted"/>
<dbReference type="Proteomes" id="UP000008871">
    <property type="component" value="Chromosome"/>
</dbReference>
<dbReference type="InterPro" id="IPR008620">
    <property type="entry name" value="FixH"/>
</dbReference>
<keyword evidence="1" id="KW-0812">Transmembrane</keyword>
<accession>Q0VPV4</accession>
<name>Q0VPV4_ALCBS</name>
<keyword evidence="3" id="KW-1185">Reference proteome</keyword>
<sequence length="172" mass="18952">MNPDSLPRGDELPWYRYPYLWLAILLPAASVVGGLTLLYIAIVNADTPVVDEWYKEGRGINRSVEQERLAARLGVRLELAQVGASVQARLTSETAMPMPEMLHVSLRHPTLPELDVALQLDHQQGALYRGDGALPHQGRRAATVTAPGDHWRLYQTVIIQDGNLTLGKTAAP</sequence>
<keyword evidence="1" id="KW-0472">Membrane</keyword>
<dbReference type="STRING" id="393595.ABO_1346"/>
<dbReference type="RefSeq" id="WP_011588628.1">
    <property type="nucleotide sequence ID" value="NC_008260.1"/>
</dbReference>
<dbReference type="KEGG" id="abo:ABO_1346"/>
<dbReference type="OrthoDB" id="5295180at2"/>
<keyword evidence="1" id="KW-1133">Transmembrane helix</keyword>
<evidence type="ECO:0000313" key="3">
    <source>
        <dbReference type="Proteomes" id="UP000008871"/>
    </source>
</evidence>